<feature type="domain" description="PIN" evidence="5">
    <location>
        <begin position="20"/>
        <end position="128"/>
    </location>
</feature>
<evidence type="ECO:0000313" key="7">
    <source>
        <dbReference type="Proteomes" id="UP000604475"/>
    </source>
</evidence>
<dbReference type="GO" id="GO:0004518">
    <property type="term" value="F:nuclease activity"/>
    <property type="evidence" value="ECO:0007669"/>
    <property type="project" value="UniProtKB-KW"/>
</dbReference>
<dbReference type="Pfam" id="PF01850">
    <property type="entry name" value="PIN"/>
    <property type="match status" value="1"/>
</dbReference>
<sequence>MVPAVTRRHPPSGQPGVPFVLDTGAVIALSRLDKSARTLLAGALREQSQVWVPAPVITELVRGDQRRDVAVNRVLKALGDVHPLDEPLARDAGRLLAGGGTAVDAMVVATAQRVAGAGPVVIMTSDPRDITALVADDPRVRVAVV</sequence>
<dbReference type="InterPro" id="IPR029060">
    <property type="entry name" value="PIN-like_dom_sf"/>
</dbReference>
<dbReference type="Gene3D" id="3.40.50.1010">
    <property type="entry name" value="5'-nuclease"/>
    <property type="match status" value="1"/>
</dbReference>
<evidence type="ECO:0000259" key="5">
    <source>
        <dbReference type="Pfam" id="PF01850"/>
    </source>
</evidence>
<comment type="caution">
    <text evidence="6">The sequence shown here is derived from an EMBL/GenBank/DDBJ whole genome shotgun (WGS) entry which is preliminary data.</text>
</comment>
<dbReference type="GO" id="GO:0016787">
    <property type="term" value="F:hydrolase activity"/>
    <property type="evidence" value="ECO:0007669"/>
    <property type="project" value="UniProtKB-KW"/>
</dbReference>
<dbReference type="SUPFAM" id="SSF88723">
    <property type="entry name" value="PIN domain-like"/>
    <property type="match status" value="1"/>
</dbReference>
<organism evidence="6 7">
    <name type="scientific">Frankia nepalensis</name>
    <dbReference type="NCBI Taxonomy" id="1836974"/>
    <lineage>
        <taxon>Bacteria</taxon>
        <taxon>Bacillati</taxon>
        <taxon>Actinomycetota</taxon>
        <taxon>Actinomycetes</taxon>
        <taxon>Frankiales</taxon>
        <taxon>Frankiaceae</taxon>
        <taxon>Frankia</taxon>
    </lineage>
</organism>
<dbReference type="GO" id="GO:0046872">
    <property type="term" value="F:metal ion binding"/>
    <property type="evidence" value="ECO:0007669"/>
    <property type="project" value="UniProtKB-KW"/>
</dbReference>
<evidence type="ECO:0000313" key="6">
    <source>
        <dbReference type="EMBL" id="MBL7627156.1"/>
    </source>
</evidence>
<keyword evidence="2" id="KW-0479">Metal-binding</keyword>
<keyword evidence="7" id="KW-1185">Reference proteome</keyword>
<evidence type="ECO:0000256" key="1">
    <source>
        <dbReference type="ARBA" id="ARBA00022722"/>
    </source>
</evidence>
<keyword evidence="1" id="KW-0540">Nuclease</keyword>
<dbReference type="AlphaFoldDB" id="A0A937R869"/>
<keyword evidence="4" id="KW-0460">Magnesium</keyword>
<protein>
    <submittedName>
        <fullName evidence="6">PIN domain-containing protein</fullName>
    </submittedName>
</protein>
<evidence type="ECO:0000256" key="4">
    <source>
        <dbReference type="ARBA" id="ARBA00022842"/>
    </source>
</evidence>
<gene>
    <name evidence="6" type="ORF">I7412_08245</name>
</gene>
<reference evidence="6" key="1">
    <citation type="submission" date="2020-12" db="EMBL/GenBank/DDBJ databases">
        <title>Genomic characterization of non-nitrogen-fixing Frankia strains.</title>
        <authorList>
            <person name="Carlos-Shanley C."/>
            <person name="Guerra T."/>
            <person name="Hahn D."/>
        </authorList>
    </citation>
    <scope>NUCLEOTIDE SEQUENCE</scope>
    <source>
        <strain evidence="6">CN6</strain>
    </source>
</reference>
<evidence type="ECO:0000256" key="2">
    <source>
        <dbReference type="ARBA" id="ARBA00022723"/>
    </source>
</evidence>
<dbReference type="EMBL" id="JAEACQ010000157">
    <property type="protein sequence ID" value="MBL7627156.1"/>
    <property type="molecule type" value="Genomic_DNA"/>
</dbReference>
<evidence type="ECO:0000256" key="3">
    <source>
        <dbReference type="ARBA" id="ARBA00022801"/>
    </source>
</evidence>
<dbReference type="InterPro" id="IPR002716">
    <property type="entry name" value="PIN_dom"/>
</dbReference>
<dbReference type="Proteomes" id="UP000604475">
    <property type="component" value="Unassembled WGS sequence"/>
</dbReference>
<accession>A0A937R869</accession>
<keyword evidence="3" id="KW-0378">Hydrolase</keyword>
<proteinExistence type="predicted"/>
<dbReference type="RefSeq" id="WP_203007713.1">
    <property type="nucleotide sequence ID" value="NZ_JAEACQ010000157.1"/>
</dbReference>
<name>A0A937R869_9ACTN</name>